<dbReference type="InterPro" id="IPR046350">
    <property type="entry name" value="Cystatin_sf"/>
</dbReference>
<reference evidence="2 3" key="1">
    <citation type="journal article" date="2016" name="Sci. Rep.">
        <title>The Dendrobium catenatum Lindl. genome sequence provides insights into polysaccharide synthase, floral development and adaptive evolution.</title>
        <authorList>
            <person name="Zhang G.Q."/>
            <person name="Xu Q."/>
            <person name="Bian C."/>
            <person name="Tsai W.C."/>
            <person name="Yeh C.M."/>
            <person name="Liu K.W."/>
            <person name="Yoshida K."/>
            <person name="Zhang L.S."/>
            <person name="Chang S.B."/>
            <person name="Chen F."/>
            <person name="Shi Y."/>
            <person name="Su Y.Y."/>
            <person name="Zhang Y.Q."/>
            <person name="Chen L.J."/>
            <person name="Yin Y."/>
            <person name="Lin M."/>
            <person name="Huang H."/>
            <person name="Deng H."/>
            <person name="Wang Z.W."/>
            <person name="Zhu S.L."/>
            <person name="Zhao X."/>
            <person name="Deng C."/>
            <person name="Niu S.C."/>
            <person name="Huang J."/>
            <person name="Wang M."/>
            <person name="Liu G.H."/>
            <person name="Yang H.J."/>
            <person name="Xiao X.J."/>
            <person name="Hsiao Y.Y."/>
            <person name="Wu W.L."/>
            <person name="Chen Y.Y."/>
            <person name="Mitsuda N."/>
            <person name="Ohme-Takagi M."/>
            <person name="Luo Y.B."/>
            <person name="Van de Peer Y."/>
            <person name="Liu Z.J."/>
        </authorList>
    </citation>
    <scope>NUCLEOTIDE SEQUENCE [LARGE SCALE GENOMIC DNA]</scope>
    <source>
        <tissue evidence="2">The whole plant</tissue>
    </source>
</reference>
<organism evidence="2 3">
    <name type="scientific">Dendrobium catenatum</name>
    <dbReference type="NCBI Taxonomy" id="906689"/>
    <lineage>
        <taxon>Eukaryota</taxon>
        <taxon>Viridiplantae</taxon>
        <taxon>Streptophyta</taxon>
        <taxon>Embryophyta</taxon>
        <taxon>Tracheophyta</taxon>
        <taxon>Spermatophyta</taxon>
        <taxon>Magnoliopsida</taxon>
        <taxon>Liliopsida</taxon>
        <taxon>Asparagales</taxon>
        <taxon>Orchidaceae</taxon>
        <taxon>Epidendroideae</taxon>
        <taxon>Malaxideae</taxon>
        <taxon>Dendrobiinae</taxon>
        <taxon>Dendrobium</taxon>
    </lineage>
</organism>
<gene>
    <name evidence="2" type="ORF">MA16_Dca009277</name>
</gene>
<protein>
    <recommendedName>
        <fullName evidence="4">Cystatin domain-containing protein</fullName>
    </recommendedName>
</protein>
<dbReference type="EMBL" id="KZ502309">
    <property type="protein sequence ID" value="PKU80865.1"/>
    <property type="molecule type" value="Genomic_DNA"/>
</dbReference>
<keyword evidence="3" id="KW-1185">Reference proteome</keyword>
<evidence type="ECO:0000256" key="1">
    <source>
        <dbReference type="SAM" id="SignalP"/>
    </source>
</evidence>
<dbReference type="Proteomes" id="UP000233837">
    <property type="component" value="Unassembled WGS sequence"/>
</dbReference>
<accession>A0A2I0WYY1</accession>
<feature type="signal peptide" evidence="1">
    <location>
        <begin position="1"/>
        <end position="25"/>
    </location>
</feature>
<proteinExistence type="predicted"/>
<feature type="chain" id="PRO_5014191967" description="Cystatin domain-containing protein" evidence="1">
    <location>
        <begin position="26"/>
        <end position="139"/>
    </location>
</feature>
<evidence type="ECO:0000313" key="3">
    <source>
        <dbReference type="Proteomes" id="UP000233837"/>
    </source>
</evidence>
<evidence type="ECO:0008006" key="4">
    <source>
        <dbReference type="Google" id="ProtNLM"/>
    </source>
</evidence>
<dbReference type="Gene3D" id="3.10.450.10">
    <property type="match status" value="1"/>
</dbReference>
<evidence type="ECO:0000313" key="2">
    <source>
        <dbReference type="EMBL" id="PKU80865.1"/>
    </source>
</evidence>
<dbReference type="AlphaFoldDB" id="A0A2I0WYY1"/>
<keyword evidence="1" id="KW-0732">Signal</keyword>
<dbReference type="SUPFAM" id="SSF54403">
    <property type="entry name" value="Cystatin/monellin"/>
    <property type="match status" value="1"/>
</dbReference>
<reference evidence="2 3" key="2">
    <citation type="journal article" date="2017" name="Nature">
        <title>The Apostasia genome and the evolution of orchids.</title>
        <authorList>
            <person name="Zhang G.Q."/>
            <person name="Liu K.W."/>
            <person name="Li Z."/>
            <person name="Lohaus R."/>
            <person name="Hsiao Y.Y."/>
            <person name="Niu S.C."/>
            <person name="Wang J.Y."/>
            <person name="Lin Y.C."/>
            <person name="Xu Q."/>
            <person name="Chen L.J."/>
            <person name="Yoshida K."/>
            <person name="Fujiwara S."/>
            <person name="Wang Z.W."/>
            <person name="Zhang Y.Q."/>
            <person name="Mitsuda N."/>
            <person name="Wang M."/>
            <person name="Liu G.H."/>
            <person name="Pecoraro L."/>
            <person name="Huang H.X."/>
            <person name="Xiao X.J."/>
            <person name="Lin M."/>
            <person name="Wu X.Y."/>
            <person name="Wu W.L."/>
            <person name="Chen Y.Y."/>
            <person name="Chang S.B."/>
            <person name="Sakamoto S."/>
            <person name="Ohme-Takagi M."/>
            <person name="Yagi M."/>
            <person name="Zeng S.J."/>
            <person name="Shen C.Y."/>
            <person name="Yeh C.M."/>
            <person name="Luo Y.B."/>
            <person name="Tsai W.C."/>
            <person name="Van de Peer Y."/>
            <person name="Liu Z.J."/>
        </authorList>
    </citation>
    <scope>NUCLEOTIDE SEQUENCE [LARGE SCALE GENOMIC DNA]</scope>
    <source>
        <tissue evidence="2">The whole plant</tissue>
    </source>
</reference>
<name>A0A2I0WYY1_9ASPA</name>
<sequence length="139" mass="15833">MAFTHSILLLFSMVALFYLISITTAQVEPTTAPPTAAPTSRNGDDMEVIKDVKNNRDIQELGMFAIDKANLRNSSWWSISFIEVINATRWHKMKGFRYLLDINSTKKSKLEVQVIGSTFAYLYVDSGERTLQTWFFKAA</sequence>